<dbReference type="Gene3D" id="1.25.40.10">
    <property type="entry name" value="Tetratricopeptide repeat domain"/>
    <property type="match status" value="1"/>
</dbReference>
<evidence type="ECO:0000313" key="2">
    <source>
        <dbReference type="EMBL" id="MFH8583998.1"/>
    </source>
</evidence>
<dbReference type="Proteomes" id="UP001610990">
    <property type="component" value="Unassembled WGS sequence"/>
</dbReference>
<reference evidence="2 3" key="1">
    <citation type="submission" date="2024-10" db="EMBL/GenBank/DDBJ databases">
        <title>The Natural Products Discovery Center: Release of the First 8490 Sequenced Strains for Exploring Actinobacteria Biosynthetic Diversity.</title>
        <authorList>
            <person name="Kalkreuter E."/>
            <person name="Kautsar S.A."/>
            <person name="Yang D."/>
            <person name="Bader C.D."/>
            <person name="Teijaro C.N."/>
            <person name="Fluegel L."/>
            <person name="Davis C.M."/>
            <person name="Simpson J.R."/>
            <person name="Lauterbach L."/>
            <person name="Steele A.D."/>
            <person name="Gui C."/>
            <person name="Meng S."/>
            <person name="Li G."/>
            <person name="Viehrig K."/>
            <person name="Ye F."/>
            <person name="Su P."/>
            <person name="Kiefer A.F."/>
            <person name="Nichols A."/>
            <person name="Cepeda A.J."/>
            <person name="Yan W."/>
            <person name="Fan B."/>
            <person name="Jiang Y."/>
            <person name="Adhikari A."/>
            <person name="Zheng C.-J."/>
            <person name="Schuster L."/>
            <person name="Cowan T.M."/>
            <person name="Smanski M.J."/>
            <person name="Chevrette M.G."/>
            <person name="De Carvalho L.P.S."/>
            <person name="Shen B."/>
        </authorList>
    </citation>
    <scope>NUCLEOTIDE SEQUENCE [LARGE SCALE GENOMIC DNA]</scope>
    <source>
        <strain evidence="2 3">NPDC018013</strain>
    </source>
</reference>
<gene>
    <name evidence="2" type="ORF">ACH4GP_06310</name>
</gene>
<protein>
    <submittedName>
        <fullName evidence="2">Helix-turn-helix domain-containing protein</fullName>
    </submittedName>
</protein>
<dbReference type="RefSeq" id="WP_397671556.1">
    <property type="nucleotide sequence ID" value="NZ_JBIRFW010000009.1"/>
</dbReference>
<dbReference type="SMART" id="SM00530">
    <property type="entry name" value="HTH_XRE"/>
    <property type="match status" value="1"/>
</dbReference>
<dbReference type="CDD" id="cd00093">
    <property type="entry name" value="HTH_XRE"/>
    <property type="match status" value="1"/>
</dbReference>
<sequence>MELHEEPGIGDRIARLRTRRKLTQEGLAEQAGLCVDVVRKLEQGVRRTARLATLNALAKALDVEPSVLVGQPATFEIRSDGERPSVLALRQAISPVSDLLGDEPDPEDPPGIAALRASLRSTERIRRDGRMGEIGALLPQLIRDAKAVARASTGDEAAAAHSVLAEAYQVAATTLAALGKEDAAFTALERSMEAAGKSDDAHLETVGFSSLAWVLTKQGRLADAERVALNAAERIEPGFRSPPVELALWGVLLLRAATAAVRLERQDAVRELLTMASAAAARIGTDRLDYATPFGPANVGVAKVNFLVEMEQSAEALRTARTVPELQALPPTWRARFHIDRALAFADLHKNDGALEALLTAERTAPEWMRYHSTSRRLVADLRNRERRRTSPLTELADRLRLDG</sequence>
<dbReference type="EMBL" id="JBIRGH010000003">
    <property type="protein sequence ID" value="MFH8583998.1"/>
    <property type="molecule type" value="Genomic_DNA"/>
</dbReference>
<dbReference type="Gene3D" id="1.10.260.40">
    <property type="entry name" value="lambda repressor-like DNA-binding domains"/>
    <property type="match status" value="1"/>
</dbReference>
<evidence type="ECO:0000259" key="1">
    <source>
        <dbReference type="PROSITE" id="PS50943"/>
    </source>
</evidence>
<evidence type="ECO:0000313" key="3">
    <source>
        <dbReference type="Proteomes" id="UP001610990"/>
    </source>
</evidence>
<dbReference type="InterPro" id="IPR001387">
    <property type="entry name" value="Cro/C1-type_HTH"/>
</dbReference>
<organism evidence="2 3">
    <name type="scientific">Streptomyces celluloflavus</name>
    <dbReference type="NCBI Taxonomy" id="58344"/>
    <lineage>
        <taxon>Bacteria</taxon>
        <taxon>Bacillati</taxon>
        <taxon>Actinomycetota</taxon>
        <taxon>Actinomycetes</taxon>
        <taxon>Kitasatosporales</taxon>
        <taxon>Streptomycetaceae</taxon>
        <taxon>Streptomyces</taxon>
    </lineage>
</organism>
<feature type="domain" description="HTH cro/C1-type" evidence="1">
    <location>
        <begin position="13"/>
        <end position="68"/>
    </location>
</feature>
<dbReference type="InterPro" id="IPR011990">
    <property type="entry name" value="TPR-like_helical_dom_sf"/>
</dbReference>
<keyword evidence="3" id="KW-1185">Reference proteome</keyword>
<dbReference type="Pfam" id="PF01381">
    <property type="entry name" value="HTH_3"/>
    <property type="match status" value="1"/>
</dbReference>
<comment type="caution">
    <text evidence="2">The sequence shown here is derived from an EMBL/GenBank/DDBJ whole genome shotgun (WGS) entry which is preliminary data.</text>
</comment>
<dbReference type="SUPFAM" id="SSF48452">
    <property type="entry name" value="TPR-like"/>
    <property type="match status" value="1"/>
</dbReference>
<proteinExistence type="predicted"/>
<name>A0ABW7R9Y8_9ACTN</name>
<dbReference type="PROSITE" id="PS50943">
    <property type="entry name" value="HTH_CROC1"/>
    <property type="match status" value="1"/>
</dbReference>
<dbReference type="SUPFAM" id="SSF47413">
    <property type="entry name" value="lambda repressor-like DNA-binding domains"/>
    <property type="match status" value="1"/>
</dbReference>
<accession>A0ABW7R9Y8</accession>
<dbReference type="InterPro" id="IPR010982">
    <property type="entry name" value="Lambda_DNA-bd_dom_sf"/>
</dbReference>